<feature type="compositionally biased region" description="Polar residues" evidence="2">
    <location>
        <begin position="556"/>
        <end position="573"/>
    </location>
</feature>
<gene>
    <name evidence="5" type="ORF">ACFOHL_17300</name>
</gene>
<feature type="region of interest" description="Disordered" evidence="2">
    <location>
        <begin position="481"/>
        <end position="629"/>
    </location>
</feature>
<keyword evidence="3" id="KW-0812">Transmembrane</keyword>
<feature type="transmembrane region" description="Helical" evidence="3">
    <location>
        <begin position="12"/>
        <end position="29"/>
    </location>
</feature>
<evidence type="ECO:0000259" key="4">
    <source>
        <dbReference type="Pfam" id="PF13519"/>
    </source>
</evidence>
<dbReference type="PANTHER" id="PTHR22550:SF14">
    <property type="entry name" value="VWFA DOMAIN-CONTAINING PROTEIN"/>
    <property type="match status" value="1"/>
</dbReference>
<dbReference type="PROSITE" id="PS50005">
    <property type="entry name" value="TPR"/>
    <property type="match status" value="1"/>
</dbReference>
<organism evidence="5 6">
    <name type="scientific">Agaribacter flavus</name>
    <dbReference type="NCBI Taxonomy" id="1902781"/>
    <lineage>
        <taxon>Bacteria</taxon>
        <taxon>Pseudomonadati</taxon>
        <taxon>Pseudomonadota</taxon>
        <taxon>Gammaproteobacteria</taxon>
        <taxon>Alteromonadales</taxon>
        <taxon>Alteromonadaceae</taxon>
        <taxon>Agaribacter</taxon>
    </lineage>
</organism>
<dbReference type="Pfam" id="PF13519">
    <property type="entry name" value="VWA_2"/>
    <property type="match status" value="1"/>
</dbReference>
<evidence type="ECO:0000256" key="1">
    <source>
        <dbReference type="PROSITE-ProRule" id="PRU00339"/>
    </source>
</evidence>
<dbReference type="InterPro" id="IPR019734">
    <property type="entry name" value="TPR_rpt"/>
</dbReference>
<dbReference type="Gene3D" id="3.40.50.410">
    <property type="entry name" value="von Willebrand factor, type A domain"/>
    <property type="match status" value="1"/>
</dbReference>
<dbReference type="PANTHER" id="PTHR22550">
    <property type="entry name" value="SPORE GERMINATION PROTEIN"/>
    <property type="match status" value="1"/>
</dbReference>
<protein>
    <submittedName>
        <fullName evidence="5">VWA domain-containing protein</fullName>
    </submittedName>
</protein>
<dbReference type="SUPFAM" id="SSF53300">
    <property type="entry name" value="vWA-like"/>
    <property type="match status" value="1"/>
</dbReference>
<dbReference type="RefSeq" id="WP_376921498.1">
    <property type="nucleotide sequence ID" value="NZ_JBHRSW010000050.1"/>
</dbReference>
<comment type="caution">
    <text evidence="5">The sequence shown here is derived from an EMBL/GenBank/DDBJ whole genome shotgun (WGS) entry which is preliminary data.</text>
</comment>
<dbReference type="InterPro" id="IPR050768">
    <property type="entry name" value="UPF0353/GerABKA_families"/>
</dbReference>
<feature type="compositionally biased region" description="Low complexity" evidence="2">
    <location>
        <begin position="539"/>
        <end position="555"/>
    </location>
</feature>
<feature type="compositionally biased region" description="Acidic residues" evidence="2">
    <location>
        <begin position="574"/>
        <end position="585"/>
    </location>
</feature>
<dbReference type="InterPro" id="IPR036465">
    <property type="entry name" value="vWFA_dom_sf"/>
</dbReference>
<dbReference type="Gene3D" id="1.25.40.10">
    <property type="entry name" value="Tetratricopeptide repeat domain"/>
    <property type="match status" value="1"/>
</dbReference>
<keyword evidence="6" id="KW-1185">Reference proteome</keyword>
<dbReference type="Proteomes" id="UP001595478">
    <property type="component" value="Unassembled WGS sequence"/>
</dbReference>
<dbReference type="InterPro" id="IPR002035">
    <property type="entry name" value="VWF_A"/>
</dbReference>
<dbReference type="EMBL" id="JBHRSW010000050">
    <property type="protein sequence ID" value="MFC3123378.1"/>
    <property type="molecule type" value="Genomic_DNA"/>
</dbReference>
<evidence type="ECO:0000313" key="5">
    <source>
        <dbReference type="EMBL" id="MFC3123378.1"/>
    </source>
</evidence>
<sequence length="671" mass="75179">MSELSHLHFIRPLFLLGIVILPLISILLLKMRGKQTAWRTLLPLHLQQHQIVEKSSAKPNLVYWLLAFTWVVACISLAGPTWKKLPQPVYQNQIGKVIILDMSMSMRSTDVSPDRLTRARFKSLDLLSSIQEGEIGLIAYAGDAFVISPLTDDIANLQNLIPSLSPEIMPVLGSNPLTAFDKANELLSNAGYKEGEIYWITDGIEYQDVNLLQEELTKSVHSVSVLLLGTSEGAPIKMLDGSLLKDNQGKIVIPRLNENYIKQALSNVSAKITTMTTNSSDIERMVLNTKPRDTAQNELEELTTGDVWEDYGVYLCLVLLPFVAYFFRKGVIVTLLLCVSVGQNTTFMNRAIAQDKAAPPPPSISTLDKLFLNSDQQAKRAFSSEDYAKAQSTFKDKKWKAASAYKAKDFASAYAIYEDIDLESLAAEQALATKYNKGNTLAQLNRLEEAIQMYDEVLAEQPDHNDAKKNRAIVESLLQQQNQENQNQDNDSSSDSEQNQQQQQNDAQNSEGSDGSESSEGQSENNPSTEQEQQNESGNQDQSQQNPSEQQNAPQDQNQSSEENTDNGQQQAEMNEDESTEEQNTEEALQNQQAKANQDQEGEQSDKQDTVIPGQIDPDDLSPEEREKLQQMQMLMSKVPDDPAFLLKRKMLLESQTRRQTRAPVLQQQTW</sequence>
<feature type="domain" description="VWFA" evidence="4">
    <location>
        <begin position="97"/>
        <end position="203"/>
    </location>
</feature>
<reference evidence="6" key="1">
    <citation type="journal article" date="2019" name="Int. J. Syst. Evol. Microbiol.">
        <title>The Global Catalogue of Microorganisms (GCM) 10K type strain sequencing project: providing services to taxonomists for standard genome sequencing and annotation.</title>
        <authorList>
            <consortium name="The Broad Institute Genomics Platform"/>
            <consortium name="The Broad Institute Genome Sequencing Center for Infectious Disease"/>
            <person name="Wu L."/>
            <person name="Ma J."/>
        </authorList>
    </citation>
    <scope>NUCLEOTIDE SEQUENCE [LARGE SCALE GENOMIC DNA]</scope>
    <source>
        <strain evidence="6">KCTC 52473</strain>
    </source>
</reference>
<evidence type="ECO:0000256" key="2">
    <source>
        <dbReference type="SAM" id="MobiDB-lite"/>
    </source>
</evidence>
<evidence type="ECO:0000313" key="6">
    <source>
        <dbReference type="Proteomes" id="UP001595478"/>
    </source>
</evidence>
<dbReference type="SUPFAM" id="SSF48452">
    <property type="entry name" value="TPR-like"/>
    <property type="match status" value="1"/>
</dbReference>
<dbReference type="InterPro" id="IPR011990">
    <property type="entry name" value="TPR-like_helical_dom_sf"/>
</dbReference>
<evidence type="ECO:0000256" key="3">
    <source>
        <dbReference type="SAM" id="Phobius"/>
    </source>
</evidence>
<proteinExistence type="predicted"/>
<feature type="repeat" description="TPR" evidence="1">
    <location>
        <begin position="431"/>
        <end position="464"/>
    </location>
</feature>
<accession>A0ABV7FSQ7</accession>
<feature type="compositionally biased region" description="Polar residues" evidence="2">
    <location>
        <begin position="529"/>
        <end position="538"/>
    </location>
</feature>
<name>A0ABV7FSQ7_9ALTE</name>
<feature type="compositionally biased region" description="Low complexity" evidence="2">
    <location>
        <begin position="481"/>
        <end position="528"/>
    </location>
</feature>
<dbReference type="SMART" id="SM00028">
    <property type="entry name" value="TPR"/>
    <property type="match status" value="1"/>
</dbReference>
<dbReference type="CDD" id="cd00198">
    <property type="entry name" value="vWFA"/>
    <property type="match status" value="1"/>
</dbReference>
<feature type="compositionally biased region" description="Polar residues" evidence="2">
    <location>
        <begin position="588"/>
        <end position="599"/>
    </location>
</feature>
<keyword evidence="3" id="KW-0472">Membrane</keyword>
<keyword evidence="3" id="KW-1133">Transmembrane helix</keyword>
<keyword evidence="1" id="KW-0802">TPR repeat</keyword>
<feature type="transmembrane region" description="Helical" evidence="3">
    <location>
        <begin position="61"/>
        <end position="82"/>
    </location>
</feature>